<reference evidence="1" key="1">
    <citation type="submission" date="2020-06" db="EMBL/GenBank/DDBJ databases">
        <authorList>
            <person name="Li T."/>
            <person name="Hu X."/>
            <person name="Zhang T."/>
            <person name="Song X."/>
            <person name="Zhang H."/>
            <person name="Dai N."/>
            <person name="Sheng W."/>
            <person name="Hou X."/>
            <person name="Wei L."/>
        </authorList>
    </citation>
    <scope>NUCLEOTIDE SEQUENCE</scope>
    <source>
        <strain evidence="1">G01</strain>
        <tissue evidence="1">Leaf</tissue>
    </source>
</reference>
<protein>
    <submittedName>
        <fullName evidence="1">Uncharacterized protein</fullName>
    </submittedName>
</protein>
<name>A0AAW2L0Z1_9LAMI</name>
<comment type="caution">
    <text evidence="1">The sequence shown here is derived from an EMBL/GenBank/DDBJ whole genome shotgun (WGS) entry which is preliminary data.</text>
</comment>
<organism evidence="1">
    <name type="scientific">Sesamum angustifolium</name>
    <dbReference type="NCBI Taxonomy" id="2727405"/>
    <lineage>
        <taxon>Eukaryota</taxon>
        <taxon>Viridiplantae</taxon>
        <taxon>Streptophyta</taxon>
        <taxon>Embryophyta</taxon>
        <taxon>Tracheophyta</taxon>
        <taxon>Spermatophyta</taxon>
        <taxon>Magnoliopsida</taxon>
        <taxon>eudicotyledons</taxon>
        <taxon>Gunneridae</taxon>
        <taxon>Pentapetalae</taxon>
        <taxon>asterids</taxon>
        <taxon>lamiids</taxon>
        <taxon>Lamiales</taxon>
        <taxon>Pedaliaceae</taxon>
        <taxon>Sesamum</taxon>
    </lineage>
</organism>
<evidence type="ECO:0000313" key="1">
    <source>
        <dbReference type="EMBL" id="KAL0311573.1"/>
    </source>
</evidence>
<proteinExistence type="predicted"/>
<reference evidence="1" key="2">
    <citation type="journal article" date="2024" name="Plant">
        <title>Genomic evolution and insights into agronomic trait innovations of Sesamum species.</title>
        <authorList>
            <person name="Miao H."/>
            <person name="Wang L."/>
            <person name="Qu L."/>
            <person name="Liu H."/>
            <person name="Sun Y."/>
            <person name="Le M."/>
            <person name="Wang Q."/>
            <person name="Wei S."/>
            <person name="Zheng Y."/>
            <person name="Lin W."/>
            <person name="Duan Y."/>
            <person name="Cao H."/>
            <person name="Xiong S."/>
            <person name="Wang X."/>
            <person name="Wei L."/>
            <person name="Li C."/>
            <person name="Ma Q."/>
            <person name="Ju M."/>
            <person name="Zhao R."/>
            <person name="Li G."/>
            <person name="Mu C."/>
            <person name="Tian Q."/>
            <person name="Mei H."/>
            <person name="Zhang T."/>
            <person name="Gao T."/>
            <person name="Zhang H."/>
        </authorList>
    </citation>
    <scope>NUCLEOTIDE SEQUENCE</scope>
    <source>
        <strain evidence="1">G01</strain>
    </source>
</reference>
<gene>
    <name evidence="1" type="ORF">Sangu_2452000</name>
</gene>
<accession>A0AAW2L0Z1</accession>
<sequence length="78" mass="9186">MRVKGHYPHPWANISQIPQDHQLFWFQKLKVSYWWDCDDESMFKLVKSQAGSSCEAVPTPGTSWPDHYGWPRRFGASF</sequence>
<dbReference type="AlphaFoldDB" id="A0AAW2L0Z1"/>
<dbReference type="EMBL" id="JACGWK010000016">
    <property type="protein sequence ID" value="KAL0311573.1"/>
    <property type="molecule type" value="Genomic_DNA"/>
</dbReference>